<dbReference type="PANTHER" id="PTHR33525:SF4">
    <property type="entry name" value="CYCLIC DI-GMP PHOSPHODIESTERASE CDGJ"/>
    <property type="match status" value="1"/>
</dbReference>
<dbReference type="SMART" id="SM00448">
    <property type="entry name" value="REC"/>
    <property type="match status" value="1"/>
</dbReference>
<dbReference type="SUPFAM" id="SSF52172">
    <property type="entry name" value="CheY-like"/>
    <property type="match status" value="1"/>
</dbReference>
<keyword evidence="1" id="KW-0597">Phosphoprotein</keyword>
<dbReference type="GO" id="GO:0000160">
    <property type="term" value="P:phosphorelay signal transduction system"/>
    <property type="evidence" value="ECO:0007669"/>
    <property type="project" value="InterPro"/>
</dbReference>
<name>A0A6I6AL01_9PLAN</name>
<evidence type="ECO:0000259" key="2">
    <source>
        <dbReference type="PROSITE" id="PS50110"/>
    </source>
</evidence>
<dbReference type="CDD" id="cd00156">
    <property type="entry name" value="REC"/>
    <property type="match status" value="1"/>
</dbReference>
<dbReference type="Gene3D" id="3.40.50.2300">
    <property type="match status" value="1"/>
</dbReference>
<gene>
    <name evidence="4" type="ORF">F1728_00930</name>
</gene>
<dbReference type="InterPro" id="IPR001789">
    <property type="entry name" value="Sig_transdc_resp-reg_receiver"/>
</dbReference>
<feature type="domain" description="Response regulatory" evidence="2">
    <location>
        <begin position="7"/>
        <end position="122"/>
    </location>
</feature>
<dbReference type="SUPFAM" id="SSF109604">
    <property type="entry name" value="HD-domain/PDEase-like"/>
    <property type="match status" value="1"/>
</dbReference>
<dbReference type="Proteomes" id="UP000427281">
    <property type="component" value="Chromosome"/>
</dbReference>
<accession>A0A6I6AL01</accession>
<dbReference type="EMBL" id="CP043930">
    <property type="protein sequence ID" value="QGQ26846.1"/>
    <property type="molecule type" value="Genomic_DNA"/>
</dbReference>
<dbReference type="KEGG" id="gim:F1728_00930"/>
<reference evidence="4 5" key="1">
    <citation type="submission" date="2019-09" db="EMBL/GenBank/DDBJ databases">
        <title>Gimesia benthica sp. nov., a novel bacterium isolated from deep-sea water of the Northwest Indian Ocean.</title>
        <authorList>
            <person name="Dai X."/>
        </authorList>
    </citation>
    <scope>NUCLEOTIDE SEQUENCE [LARGE SCALE GENOMIC DNA]</scope>
    <source>
        <strain evidence="4 5">E7</strain>
    </source>
</reference>
<dbReference type="InterPro" id="IPR011006">
    <property type="entry name" value="CheY-like_superfamily"/>
</dbReference>
<dbReference type="InterPro" id="IPR052340">
    <property type="entry name" value="RNase_Y/CdgJ"/>
</dbReference>
<sequence length="587" mass="66080">MNSFQYHALIVDDEPSLRQLLARALSKVGIRCDTAENGMAALDMCQRHTYDLVIVDLKMPQMNGHALCLQLIQRQDQRPEICVLTGIMQDLIDEDLRKRGIKHLYRKPVDYKEFSQNMLEILKKSAAAHTKDSKPIQTASAAATPSSSKHNVVVLSPDTSFCHRIVLASAESPLDVIIALSTDHLLEIVNEKRVDLLIIDQEISGFLRGNQIVERLHADLINIPAFLRGSRDSIERLNIDNCQGVERTIEEDTNETEILNMAYGFMSRLSHHCLMIDSAARRLVTEFSDVPPIPHVLTRLAEHAARSSLEISIPQLVSEIETDSRLTSELIKVANSSQVAASSKQKDLKGIVTLLGPRQAIAICLSLGLRTVHSKLMKPWAEEFRHWYLKRTSLIAATAESVARYYDSVPPETAYLLGILQDIGILVLAEHYGEVYFERVVKRVRNIPTLQFTTSENMVTNTDHGMVSAAVLQSWSFPFSIVQPVYAHHKDDSDMNLPIMTQGLVRCMRVAEAFAEMCDQPVPQRILKVNQLLSEYYDKGRMDSQDVFLTAIEKTNKMTEVLHTPPLSSDELEKIVSQLRESDPKHS</sequence>
<dbReference type="PANTHER" id="PTHR33525">
    <property type="match status" value="1"/>
</dbReference>
<evidence type="ECO:0000313" key="5">
    <source>
        <dbReference type="Proteomes" id="UP000427281"/>
    </source>
</evidence>
<evidence type="ECO:0000313" key="4">
    <source>
        <dbReference type="EMBL" id="QGQ26846.1"/>
    </source>
</evidence>
<dbReference type="PROSITE" id="PS50110">
    <property type="entry name" value="RESPONSE_REGULATORY"/>
    <property type="match status" value="1"/>
</dbReference>
<dbReference type="Pfam" id="PF08668">
    <property type="entry name" value="HDOD"/>
    <property type="match status" value="1"/>
</dbReference>
<dbReference type="InterPro" id="IPR013976">
    <property type="entry name" value="HDOD"/>
</dbReference>
<proteinExistence type="predicted"/>
<organism evidence="4 5">
    <name type="scientific">Gimesia benthica</name>
    <dbReference type="NCBI Taxonomy" id="2608982"/>
    <lineage>
        <taxon>Bacteria</taxon>
        <taxon>Pseudomonadati</taxon>
        <taxon>Planctomycetota</taxon>
        <taxon>Planctomycetia</taxon>
        <taxon>Planctomycetales</taxon>
        <taxon>Planctomycetaceae</taxon>
        <taxon>Gimesia</taxon>
    </lineage>
</organism>
<feature type="domain" description="HDOD" evidence="3">
    <location>
        <begin position="290"/>
        <end position="491"/>
    </location>
</feature>
<protein>
    <submittedName>
        <fullName evidence="4">HDOD domain-containing protein</fullName>
    </submittedName>
</protein>
<dbReference type="PROSITE" id="PS51833">
    <property type="entry name" value="HDOD"/>
    <property type="match status" value="1"/>
</dbReference>
<keyword evidence="5" id="KW-1185">Reference proteome</keyword>
<evidence type="ECO:0000259" key="3">
    <source>
        <dbReference type="PROSITE" id="PS51833"/>
    </source>
</evidence>
<dbReference type="Pfam" id="PF00072">
    <property type="entry name" value="Response_reg"/>
    <property type="match status" value="1"/>
</dbReference>
<evidence type="ECO:0000256" key="1">
    <source>
        <dbReference type="PROSITE-ProRule" id="PRU00169"/>
    </source>
</evidence>
<feature type="modified residue" description="4-aspartylphosphate" evidence="1">
    <location>
        <position position="56"/>
    </location>
</feature>
<dbReference type="AlphaFoldDB" id="A0A6I6AL01"/>
<dbReference type="Gene3D" id="1.10.3210.10">
    <property type="entry name" value="Hypothetical protein af1432"/>
    <property type="match status" value="1"/>
</dbReference>